<dbReference type="SUPFAM" id="SSF81301">
    <property type="entry name" value="Nucleotidyltransferase"/>
    <property type="match status" value="1"/>
</dbReference>
<dbReference type="Proteomes" id="UP000245998">
    <property type="component" value="Unassembled WGS sequence"/>
</dbReference>
<feature type="domain" description="DUF6036" evidence="1">
    <location>
        <begin position="26"/>
        <end position="178"/>
    </location>
</feature>
<keyword evidence="3" id="KW-1185">Reference proteome</keyword>
<dbReference type="RefSeq" id="WP_116555163.1">
    <property type="nucleotide sequence ID" value="NZ_QCZG01000025.1"/>
</dbReference>
<gene>
    <name evidence="2" type="ORF">DCC39_12090</name>
</gene>
<sequence>MNSIKEATKKINSLKGKSAFEKMLGVATILTELLEKHGVRPIIVGGLAVEIYTRSDYTTVDIDVVVSNGKLADDLLNQLGFIREGRHWYHEELLVSIEIPSDMLEDADEDRVIELWLNDKQKVFVIGIEDIILDRLRACVHWKSSSDCEWGRRMLFLHSERLDYEYMNKVSQKDLTAGKLNNWLEEMKK</sequence>
<evidence type="ECO:0000259" key="1">
    <source>
        <dbReference type="Pfam" id="PF19502"/>
    </source>
</evidence>
<reference evidence="2 3" key="1">
    <citation type="submission" date="2018-04" db="EMBL/GenBank/DDBJ databases">
        <title>Camelliibacillus theae gen. nov., sp. nov., isolated from Pu'er tea.</title>
        <authorList>
            <person name="Niu L."/>
        </authorList>
    </citation>
    <scope>NUCLEOTIDE SEQUENCE [LARGE SCALE GENOMIC DNA]</scope>
    <source>
        <strain evidence="2 3">T8</strain>
    </source>
</reference>
<evidence type="ECO:0000313" key="2">
    <source>
        <dbReference type="EMBL" id="PWA10021.1"/>
    </source>
</evidence>
<name>A0A2U1JXS6_9BACI</name>
<dbReference type="EMBL" id="QCZG01000025">
    <property type="protein sequence ID" value="PWA10021.1"/>
    <property type="molecule type" value="Genomic_DNA"/>
</dbReference>
<dbReference type="Pfam" id="PF19502">
    <property type="entry name" value="DUF6036"/>
    <property type="match status" value="1"/>
</dbReference>
<evidence type="ECO:0000313" key="3">
    <source>
        <dbReference type="Proteomes" id="UP000245998"/>
    </source>
</evidence>
<dbReference type="AlphaFoldDB" id="A0A2U1JXS6"/>
<proteinExistence type="predicted"/>
<organism evidence="2 3">
    <name type="scientific">Pueribacillus theae</name>
    <dbReference type="NCBI Taxonomy" id="2171751"/>
    <lineage>
        <taxon>Bacteria</taxon>
        <taxon>Bacillati</taxon>
        <taxon>Bacillota</taxon>
        <taxon>Bacilli</taxon>
        <taxon>Bacillales</taxon>
        <taxon>Bacillaceae</taxon>
        <taxon>Pueribacillus</taxon>
    </lineage>
</organism>
<accession>A0A2U1JXS6</accession>
<dbReference type="InterPro" id="IPR045792">
    <property type="entry name" value="DUF6036"/>
</dbReference>
<comment type="caution">
    <text evidence="2">The sequence shown here is derived from an EMBL/GenBank/DDBJ whole genome shotgun (WGS) entry which is preliminary data.</text>
</comment>
<dbReference type="OrthoDB" id="7432624at2"/>
<protein>
    <recommendedName>
        <fullName evidence="1">DUF6036 domain-containing protein</fullName>
    </recommendedName>
</protein>
<dbReference type="InterPro" id="IPR043519">
    <property type="entry name" value="NT_sf"/>
</dbReference>